<sequence>MSSWRSAVAAHFRRTEGKLTLVVVGVLVCAVVAGLTGALSAHDRADLLDDMAYRRGGLNTAAGEVYRALADADATAFSVVLVTGERVAVQRQAFRDDVVAATAALDYAAKVVPEVTPVTRLNQLTSQGFRGQLATAALTPSEALAVLSSLLPIYTGMVESGWVYTSRVDPVGTSYLNEASLMVRGTMLEIAKRLRDAEPPSGVNDFPWFATTVGLLVLAVLLWCQRFLARRTRRRFNAGMVAATALTAVAFGWLLIASTVAAAHATASAQRSARLLEPLTEVRAEARGLDGDEARALIFPLIGDTVTLTAKLDAIDNKLNQVRGGDLDAGTARTLEGAARTVTDWRRSIERDFSPDRPGYGEIAADITAHEELKETLDAVIAQAGADVDGSILDARTAVSGTGAGVVVLMALAALAGVAGLWPRIAEYR</sequence>
<name>A0A2S6GMC2_9PSEU</name>
<keyword evidence="3" id="KW-1185">Reference proteome</keyword>
<evidence type="ECO:0008006" key="4">
    <source>
        <dbReference type="Google" id="ProtNLM"/>
    </source>
</evidence>
<dbReference type="Proteomes" id="UP000239203">
    <property type="component" value="Unassembled WGS sequence"/>
</dbReference>
<accession>A0A2S6GMC2</accession>
<evidence type="ECO:0000313" key="3">
    <source>
        <dbReference type="Proteomes" id="UP000239203"/>
    </source>
</evidence>
<feature type="transmembrane region" description="Helical" evidence="1">
    <location>
        <begin position="21"/>
        <end position="41"/>
    </location>
</feature>
<protein>
    <recommendedName>
        <fullName evidence="4">Secreted protein</fullName>
    </recommendedName>
</protein>
<feature type="transmembrane region" description="Helical" evidence="1">
    <location>
        <begin position="206"/>
        <end position="224"/>
    </location>
</feature>
<comment type="caution">
    <text evidence="2">The sequence shown here is derived from an EMBL/GenBank/DDBJ whole genome shotgun (WGS) entry which is preliminary data.</text>
</comment>
<organism evidence="2 3">
    <name type="scientific">Actinokineospora auranticolor</name>
    <dbReference type="NCBI Taxonomy" id="155976"/>
    <lineage>
        <taxon>Bacteria</taxon>
        <taxon>Bacillati</taxon>
        <taxon>Actinomycetota</taxon>
        <taxon>Actinomycetes</taxon>
        <taxon>Pseudonocardiales</taxon>
        <taxon>Pseudonocardiaceae</taxon>
        <taxon>Actinokineospora</taxon>
    </lineage>
</organism>
<evidence type="ECO:0000313" key="2">
    <source>
        <dbReference type="EMBL" id="PPK66392.1"/>
    </source>
</evidence>
<dbReference type="AlphaFoldDB" id="A0A2S6GMC2"/>
<keyword evidence="1" id="KW-0472">Membrane</keyword>
<proteinExistence type="predicted"/>
<dbReference type="RefSeq" id="WP_104480373.1">
    <property type="nucleotide sequence ID" value="NZ_CP154825.1"/>
</dbReference>
<feature type="transmembrane region" description="Helical" evidence="1">
    <location>
        <begin position="236"/>
        <end position="256"/>
    </location>
</feature>
<evidence type="ECO:0000256" key="1">
    <source>
        <dbReference type="SAM" id="Phobius"/>
    </source>
</evidence>
<feature type="transmembrane region" description="Helical" evidence="1">
    <location>
        <begin position="403"/>
        <end position="422"/>
    </location>
</feature>
<keyword evidence="1" id="KW-1133">Transmembrane helix</keyword>
<reference evidence="2 3" key="1">
    <citation type="submission" date="2018-02" db="EMBL/GenBank/DDBJ databases">
        <title>Genomic Encyclopedia of Archaeal and Bacterial Type Strains, Phase II (KMG-II): from individual species to whole genera.</title>
        <authorList>
            <person name="Goeker M."/>
        </authorList>
    </citation>
    <scope>NUCLEOTIDE SEQUENCE [LARGE SCALE GENOMIC DNA]</scope>
    <source>
        <strain evidence="2 3">YU 961-1</strain>
    </source>
</reference>
<dbReference type="EMBL" id="PTIX01000010">
    <property type="protein sequence ID" value="PPK66392.1"/>
    <property type="molecule type" value="Genomic_DNA"/>
</dbReference>
<keyword evidence="1" id="KW-0812">Transmembrane</keyword>
<dbReference type="OrthoDB" id="3690792at2"/>
<gene>
    <name evidence="2" type="ORF">CLV40_11096</name>
</gene>